<evidence type="ECO:0000256" key="7">
    <source>
        <dbReference type="SAM" id="MobiDB-lite"/>
    </source>
</evidence>
<evidence type="ECO:0000256" key="6">
    <source>
        <dbReference type="SAM" id="Coils"/>
    </source>
</evidence>
<dbReference type="PANTHER" id="PTHR43047">
    <property type="entry name" value="TWO-COMPONENT HISTIDINE PROTEIN KINASE"/>
    <property type="match status" value="1"/>
</dbReference>
<dbReference type="SUPFAM" id="SSF47384">
    <property type="entry name" value="Homodimeric domain of signal transducing histidine kinase"/>
    <property type="match status" value="1"/>
</dbReference>
<dbReference type="InterPro" id="IPR005467">
    <property type="entry name" value="His_kinase_dom"/>
</dbReference>
<evidence type="ECO:0000256" key="3">
    <source>
        <dbReference type="ARBA" id="ARBA00022553"/>
    </source>
</evidence>
<dbReference type="SMART" id="SM00388">
    <property type="entry name" value="HisKA"/>
    <property type="match status" value="1"/>
</dbReference>
<evidence type="ECO:0000256" key="2">
    <source>
        <dbReference type="ARBA" id="ARBA00012438"/>
    </source>
</evidence>
<keyword evidence="8" id="KW-1133">Transmembrane helix</keyword>
<evidence type="ECO:0000313" key="10">
    <source>
        <dbReference type="EMBL" id="MBK1671570.1"/>
    </source>
</evidence>
<gene>
    <name evidence="10" type="ORF">CKO28_26595</name>
</gene>
<name>A0ABS1DQF2_9PROT</name>
<evidence type="ECO:0000259" key="9">
    <source>
        <dbReference type="PROSITE" id="PS50109"/>
    </source>
</evidence>
<dbReference type="PROSITE" id="PS50109">
    <property type="entry name" value="HIS_KIN"/>
    <property type="match status" value="1"/>
</dbReference>
<dbReference type="Gene3D" id="3.30.450.20">
    <property type="entry name" value="PAS domain"/>
    <property type="match status" value="1"/>
</dbReference>
<accession>A0ABS1DQF2</accession>
<evidence type="ECO:0000256" key="8">
    <source>
        <dbReference type="SAM" id="Phobius"/>
    </source>
</evidence>
<dbReference type="Pfam" id="PF00512">
    <property type="entry name" value="HisKA"/>
    <property type="match status" value="1"/>
</dbReference>
<dbReference type="SMART" id="SM00387">
    <property type="entry name" value="HATPase_c"/>
    <property type="match status" value="1"/>
</dbReference>
<dbReference type="InterPro" id="IPR004358">
    <property type="entry name" value="Sig_transdc_His_kin-like_C"/>
</dbReference>
<dbReference type="EC" id="2.7.13.3" evidence="2"/>
<feature type="domain" description="Histidine kinase" evidence="9">
    <location>
        <begin position="343"/>
        <end position="560"/>
    </location>
</feature>
<keyword evidence="6" id="KW-0175">Coiled coil</keyword>
<keyword evidence="4" id="KW-0808">Transferase</keyword>
<feature type="transmembrane region" description="Helical" evidence="8">
    <location>
        <begin position="291"/>
        <end position="309"/>
    </location>
</feature>
<keyword evidence="8" id="KW-0472">Membrane</keyword>
<keyword evidence="5" id="KW-0418">Kinase</keyword>
<keyword evidence="11" id="KW-1185">Reference proteome</keyword>
<evidence type="ECO:0000256" key="5">
    <source>
        <dbReference type="ARBA" id="ARBA00022777"/>
    </source>
</evidence>
<reference evidence="10 11" key="1">
    <citation type="journal article" date="2020" name="Microorganisms">
        <title>Osmotic Adaptation and Compatible Solute Biosynthesis of Phototrophic Bacteria as Revealed from Genome Analyses.</title>
        <authorList>
            <person name="Imhoff J.F."/>
            <person name="Rahn T."/>
            <person name="Kunzel S."/>
            <person name="Keller A."/>
            <person name="Neulinger S.C."/>
        </authorList>
    </citation>
    <scope>NUCLEOTIDE SEQUENCE [LARGE SCALE GENOMIC DNA]</scope>
    <source>
        <strain evidence="10 11">DSM 9895</strain>
    </source>
</reference>
<feature type="region of interest" description="Disordered" evidence="7">
    <location>
        <begin position="15"/>
        <end position="34"/>
    </location>
</feature>
<dbReference type="CDD" id="cd00082">
    <property type="entry name" value="HisKA"/>
    <property type="match status" value="1"/>
</dbReference>
<dbReference type="Gene3D" id="3.30.565.10">
    <property type="entry name" value="Histidine kinase-like ATPase, C-terminal domain"/>
    <property type="match status" value="1"/>
</dbReference>
<dbReference type="EMBL" id="NRRL01000227">
    <property type="protein sequence ID" value="MBK1671570.1"/>
    <property type="molecule type" value="Genomic_DNA"/>
</dbReference>
<dbReference type="Pfam" id="PF02518">
    <property type="entry name" value="HATPase_c"/>
    <property type="match status" value="1"/>
</dbReference>
<dbReference type="PANTHER" id="PTHR43047:SF72">
    <property type="entry name" value="OSMOSENSING HISTIDINE PROTEIN KINASE SLN1"/>
    <property type="match status" value="1"/>
</dbReference>
<dbReference type="Gene3D" id="1.10.287.130">
    <property type="match status" value="1"/>
</dbReference>
<feature type="coiled-coil region" evidence="6">
    <location>
        <begin position="309"/>
        <end position="336"/>
    </location>
</feature>
<evidence type="ECO:0000313" key="11">
    <source>
        <dbReference type="Proteomes" id="UP001296873"/>
    </source>
</evidence>
<protein>
    <recommendedName>
        <fullName evidence="2">histidine kinase</fullName>
        <ecNumber evidence="2">2.7.13.3</ecNumber>
    </recommendedName>
</protein>
<dbReference type="InterPro" id="IPR036097">
    <property type="entry name" value="HisK_dim/P_sf"/>
</dbReference>
<dbReference type="InterPro" id="IPR003661">
    <property type="entry name" value="HisK_dim/P_dom"/>
</dbReference>
<dbReference type="PRINTS" id="PR00344">
    <property type="entry name" value="BCTRLSENSOR"/>
</dbReference>
<comment type="catalytic activity">
    <reaction evidence="1">
        <text>ATP + protein L-histidine = ADP + protein N-phospho-L-histidine.</text>
        <dbReference type="EC" id="2.7.13.3"/>
    </reaction>
</comment>
<organism evidence="10 11">
    <name type="scientific">Rhodovibrio sodomensis</name>
    <dbReference type="NCBI Taxonomy" id="1088"/>
    <lineage>
        <taxon>Bacteria</taxon>
        <taxon>Pseudomonadati</taxon>
        <taxon>Pseudomonadota</taxon>
        <taxon>Alphaproteobacteria</taxon>
        <taxon>Rhodospirillales</taxon>
        <taxon>Rhodovibrionaceae</taxon>
        <taxon>Rhodovibrio</taxon>
    </lineage>
</organism>
<keyword evidence="3" id="KW-0597">Phosphoprotein</keyword>
<dbReference type="InterPro" id="IPR036890">
    <property type="entry name" value="HATPase_C_sf"/>
</dbReference>
<keyword evidence="8" id="KW-0812">Transmembrane</keyword>
<comment type="caution">
    <text evidence="10">The sequence shown here is derived from an EMBL/GenBank/DDBJ whole genome shotgun (WGS) entry which is preliminary data.</text>
</comment>
<evidence type="ECO:0000256" key="1">
    <source>
        <dbReference type="ARBA" id="ARBA00000085"/>
    </source>
</evidence>
<sequence>MGRCFLRRRALRRRHRPPIRPEPARRHPPGPRWPTYHAPGHRLTYLPAGVSSHARVITEYSDRTFQAVDIVLQQLVNRYEVTPWADITNNQPIWRHLNEIAEELPQLRSIWFIDQNGYMQIYSGKWPTPQHDSIDRGYFSAHAFNATAGLHLAKPLAGKYTGRWFVPVSRPFMAAEHSFRGVITAAVEPAYYIPKLREHSVCDSCSVTVARRDGVVLMGADPDSGVIDPADVPKQRLAADDAQATGGLVPSVFGSTALDARMTSELYGLLVQVTVPHGAVTALWWERTKYLFLIGGLAGLGLVFLLFRARAYERALIRARTEADSARAAHDQANNAKSEFLATMSHELRTPLNAVLGFAELIRDEAMGPGNPRYRTYASDIHDSGSHLLSLLNDILDLSKIEAGRLDLEEVPVSLDDVFSSTRKLTIGRASQGRVTLDIRETGFVLSADERALKQMLLNLVTNAIKFTPRGGRVTVSAIADDKAVQIRVEDTGCGMTPEQVAQSLEKFGQANKPDQRHGEGTGLGLNVTSALAELHGGDLLVDSVPGEGTLVTIALPPERLLDNLEPCLVSEANSDGQGVREFAEKECM</sequence>
<dbReference type="Proteomes" id="UP001296873">
    <property type="component" value="Unassembled WGS sequence"/>
</dbReference>
<proteinExistence type="predicted"/>
<dbReference type="CDD" id="cd18773">
    <property type="entry name" value="PDC1_HK_sensor"/>
    <property type="match status" value="1"/>
</dbReference>
<dbReference type="SUPFAM" id="SSF55874">
    <property type="entry name" value="ATPase domain of HSP90 chaperone/DNA topoisomerase II/histidine kinase"/>
    <property type="match status" value="1"/>
</dbReference>
<evidence type="ECO:0000256" key="4">
    <source>
        <dbReference type="ARBA" id="ARBA00022679"/>
    </source>
</evidence>
<dbReference type="InterPro" id="IPR003594">
    <property type="entry name" value="HATPase_dom"/>
</dbReference>